<evidence type="ECO:0000313" key="3">
    <source>
        <dbReference type="Proteomes" id="UP000018296"/>
    </source>
</evidence>
<protein>
    <submittedName>
        <fullName evidence="2">Uncharacterized protein</fullName>
    </submittedName>
</protein>
<dbReference type="EMBL" id="AWTC01000002">
    <property type="protein sequence ID" value="EST13243.1"/>
    <property type="molecule type" value="Genomic_DNA"/>
</dbReference>
<feature type="transmembrane region" description="Helical" evidence="1">
    <location>
        <begin position="105"/>
        <end position="127"/>
    </location>
</feature>
<accession>V6J047</accession>
<feature type="transmembrane region" description="Helical" evidence="1">
    <location>
        <begin position="164"/>
        <end position="187"/>
    </location>
</feature>
<dbReference type="AlphaFoldDB" id="V6J047"/>
<dbReference type="OrthoDB" id="2988601at2"/>
<dbReference type="RefSeq" id="WP_023509049.1">
    <property type="nucleotide sequence ID" value="NZ_AWTC01000002.1"/>
</dbReference>
<feature type="transmembrane region" description="Helical" evidence="1">
    <location>
        <begin position="15"/>
        <end position="36"/>
    </location>
</feature>
<keyword evidence="1" id="KW-0472">Membrane</keyword>
<keyword evidence="1" id="KW-0812">Transmembrane</keyword>
<evidence type="ECO:0000313" key="2">
    <source>
        <dbReference type="EMBL" id="EST13243.1"/>
    </source>
</evidence>
<proteinExistence type="predicted"/>
<sequence length="240" mass="27444">MHAIPLVKHFIHTKMYYKINFIFTLGVPIGSIIYSMREQILQKTDTHTIINTIFYWIGYMVVLYALTGSGPSLVILREEQFIKLFLFIAGSPWSIIFAEFIAQFLLLIFSVLLLDVLCSALFLLPLFSLIGQSLLIVLICSFPVFSLFLNFAAWRIRPETVTPLMNILIFFFIFLSINESNMAFVFVSPIDYIDRVSRLVTGEATATLLQIALLTTVTTVYFLVGIFSLKKLKTLPIFRN</sequence>
<dbReference type="PATRIC" id="fig|1395513.3.peg.758"/>
<feature type="transmembrane region" description="Helical" evidence="1">
    <location>
        <begin position="81"/>
        <end position="98"/>
    </location>
</feature>
<feature type="transmembrane region" description="Helical" evidence="1">
    <location>
        <begin position="133"/>
        <end position="152"/>
    </location>
</feature>
<feature type="transmembrane region" description="Helical" evidence="1">
    <location>
        <begin position="207"/>
        <end position="229"/>
    </location>
</feature>
<keyword evidence="1" id="KW-1133">Transmembrane helix</keyword>
<gene>
    <name evidence="2" type="ORF">P343_03710</name>
</gene>
<dbReference type="STRING" id="1395513.P343_03710"/>
<organism evidence="2 3">
    <name type="scientific">Sporolactobacillus laevolacticus DSM 442</name>
    <dbReference type="NCBI Taxonomy" id="1395513"/>
    <lineage>
        <taxon>Bacteria</taxon>
        <taxon>Bacillati</taxon>
        <taxon>Bacillota</taxon>
        <taxon>Bacilli</taxon>
        <taxon>Bacillales</taxon>
        <taxon>Sporolactobacillaceae</taxon>
        <taxon>Sporolactobacillus</taxon>
    </lineage>
</organism>
<name>V6J047_9BACL</name>
<dbReference type="Proteomes" id="UP000018296">
    <property type="component" value="Unassembled WGS sequence"/>
</dbReference>
<feature type="transmembrane region" description="Helical" evidence="1">
    <location>
        <begin position="48"/>
        <end position="66"/>
    </location>
</feature>
<evidence type="ECO:0000256" key="1">
    <source>
        <dbReference type="SAM" id="Phobius"/>
    </source>
</evidence>
<comment type="caution">
    <text evidence="2">The sequence shown here is derived from an EMBL/GenBank/DDBJ whole genome shotgun (WGS) entry which is preliminary data.</text>
</comment>
<keyword evidence="3" id="KW-1185">Reference proteome</keyword>
<reference evidence="2 3" key="1">
    <citation type="journal article" date="2013" name="Genome Announc.">
        <title>Genome Sequence of Sporolactobacillus laevolacticus DSM442, an Efficient Polymer-Grade D-Lactate Producer from Agricultural Waste Cottonseed as a Nitrogen Source.</title>
        <authorList>
            <person name="Wang H."/>
            <person name="Wang L."/>
            <person name="Ju J."/>
            <person name="Yu B."/>
            <person name="Ma Y."/>
        </authorList>
    </citation>
    <scope>NUCLEOTIDE SEQUENCE [LARGE SCALE GENOMIC DNA]</scope>
    <source>
        <strain evidence="2 3">DSM 442</strain>
    </source>
</reference>